<evidence type="ECO:0000256" key="1">
    <source>
        <dbReference type="ARBA" id="ARBA00004132"/>
    </source>
</evidence>
<dbReference type="CDD" id="cd03572">
    <property type="entry name" value="ENTH_like_Tepsin"/>
    <property type="match status" value="1"/>
</dbReference>
<dbReference type="InterPro" id="IPR039273">
    <property type="entry name" value="TEPSIN"/>
</dbReference>
<evidence type="ECO:0000313" key="7">
    <source>
        <dbReference type="Proteomes" id="UP000485058"/>
    </source>
</evidence>
<dbReference type="InterPro" id="IPR008942">
    <property type="entry name" value="ENTH_VHS"/>
</dbReference>
<name>A0A699ZMP7_HAELA</name>
<keyword evidence="7" id="KW-1185">Reference proteome</keyword>
<dbReference type="SUPFAM" id="SSF48464">
    <property type="entry name" value="ENTH/VHS domain"/>
    <property type="match status" value="1"/>
</dbReference>
<feature type="domain" description="ENTH" evidence="5">
    <location>
        <begin position="2"/>
        <end position="135"/>
    </location>
</feature>
<evidence type="ECO:0000256" key="4">
    <source>
        <dbReference type="ARBA" id="ARBA00023329"/>
    </source>
</evidence>
<dbReference type="AlphaFoldDB" id="A0A699ZMP7"/>
<evidence type="ECO:0000256" key="2">
    <source>
        <dbReference type="ARBA" id="ARBA00004601"/>
    </source>
</evidence>
<comment type="caution">
    <text evidence="6">The sequence shown here is derived from an EMBL/GenBank/DDBJ whole genome shotgun (WGS) entry which is preliminary data.</text>
</comment>
<dbReference type="Proteomes" id="UP000485058">
    <property type="component" value="Unassembled WGS sequence"/>
</dbReference>
<dbReference type="PROSITE" id="PS50942">
    <property type="entry name" value="ENTH"/>
    <property type="match status" value="1"/>
</dbReference>
<organism evidence="6 7">
    <name type="scientific">Haematococcus lacustris</name>
    <name type="common">Green alga</name>
    <name type="synonym">Haematococcus pluvialis</name>
    <dbReference type="NCBI Taxonomy" id="44745"/>
    <lineage>
        <taxon>Eukaryota</taxon>
        <taxon>Viridiplantae</taxon>
        <taxon>Chlorophyta</taxon>
        <taxon>core chlorophytes</taxon>
        <taxon>Chlorophyceae</taxon>
        <taxon>CS clade</taxon>
        <taxon>Chlamydomonadales</taxon>
        <taxon>Haematococcaceae</taxon>
        <taxon>Haematococcus</taxon>
    </lineage>
</organism>
<gene>
    <name evidence="6" type="ORF">HaLaN_18081</name>
</gene>
<keyword evidence="4" id="KW-0968">Cytoplasmic vesicle</keyword>
<dbReference type="PANTHER" id="PTHR21514">
    <property type="entry name" value="AP-4 COMPLEX ACCESSORY SUBUNIT TEPSIN"/>
    <property type="match status" value="1"/>
</dbReference>
<dbReference type="GO" id="GO:0032588">
    <property type="term" value="C:trans-Golgi network membrane"/>
    <property type="evidence" value="ECO:0007669"/>
    <property type="project" value="TreeGrafter"/>
</dbReference>
<dbReference type="Pfam" id="PF01417">
    <property type="entry name" value="ENTH"/>
    <property type="match status" value="1"/>
</dbReference>
<sequence length="139" mass="15519">MSGVLAAVNRIRKIEECTSSKDDVPPVYLMDEISEMAKEGQDAAQSVAEHISRNLGNRSPVVKWKALKLVKHLCSKGCVQFQRSMQKHASSIRELVHYKGEPDPFRGDTLNQRVRDLAKETLDLLYNSQSVPTSAPALQ</sequence>
<feature type="non-terminal residue" evidence="6">
    <location>
        <position position="139"/>
    </location>
</feature>
<evidence type="ECO:0000259" key="5">
    <source>
        <dbReference type="PROSITE" id="PS50942"/>
    </source>
</evidence>
<dbReference type="Gene3D" id="1.25.40.90">
    <property type="match status" value="1"/>
</dbReference>
<dbReference type="InterPro" id="IPR035802">
    <property type="entry name" value="ENTH/VHS_tepsin"/>
</dbReference>
<accession>A0A699ZMP7</accession>
<evidence type="ECO:0000256" key="3">
    <source>
        <dbReference type="ARBA" id="ARBA00023034"/>
    </source>
</evidence>
<keyword evidence="3" id="KW-0333">Golgi apparatus</keyword>
<dbReference type="EMBL" id="BLLF01001716">
    <property type="protein sequence ID" value="GFH20879.1"/>
    <property type="molecule type" value="Genomic_DNA"/>
</dbReference>
<dbReference type="PANTHER" id="PTHR21514:SF0">
    <property type="entry name" value="AP-4 COMPLEX ACCESSORY SUBUNIT TEPSIN"/>
    <property type="match status" value="1"/>
</dbReference>
<proteinExistence type="predicted"/>
<reference evidence="6 7" key="1">
    <citation type="submission" date="2020-02" db="EMBL/GenBank/DDBJ databases">
        <title>Draft genome sequence of Haematococcus lacustris strain NIES-144.</title>
        <authorList>
            <person name="Morimoto D."/>
            <person name="Nakagawa S."/>
            <person name="Yoshida T."/>
            <person name="Sawayama S."/>
        </authorList>
    </citation>
    <scope>NUCLEOTIDE SEQUENCE [LARGE SCALE GENOMIC DNA]</scope>
    <source>
        <strain evidence="6 7">NIES-144</strain>
    </source>
</reference>
<protein>
    <recommendedName>
        <fullName evidence="5">ENTH domain-containing protein</fullName>
    </recommendedName>
</protein>
<evidence type="ECO:0000313" key="6">
    <source>
        <dbReference type="EMBL" id="GFH20879.1"/>
    </source>
</evidence>
<dbReference type="GO" id="GO:0030136">
    <property type="term" value="C:clathrin-coated vesicle"/>
    <property type="evidence" value="ECO:0007669"/>
    <property type="project" value="UniProtKB-SubCell"/>
</dbReference>
<dbReference type="InterPro" id="IPR013809">
    <property type="entry name" value="ENTH"/>
</dbReference>
<comment type="subcellular location">
    <subcellularLocation>
        <location evidence="1">Cytoplasmic vesicle</location>
        <location evidence="1">Clathrin-coated vesicle</location>
    </subcellularLocation>
    <subcellularLocation>
        <location evidence="2">Golgi apparatus</location>
        <location evidence="2">trans-Golgi network</location>
    </subcellularLocation>
</comment>